<feature type="transmembrane region" description="Helical" evidence="1">
    <location>
        <begin position="28"/>
        <end position="54"/>
    </location>
</feature>
<dbReference type="Proteomes" id="UP000054805">
    <property type="component" value="Unassembled WGS sequence"/>
</dbReference>
<keyword evidence="4" id="KW-1185">Reference proteome</keyword>
<reference evidence="4 5" key="1">
    <citation type="submission" date="2015-01" db="EMBL/GenBank/DDBJ databases">
        <title>Evolution of Trichinella species and genotypes.</title>
        <authorList>
            <person name="Korhonen P.K."/>
            <person name="Edoardo P."/>
            <person name="Giuseppe L.R."/>
            <person name="Gasser R.B."/>
        </authorList>
    </citation>
    <scope>NUCLEOTIDE SEQUENCE [LARGE SCALE GENOMIC DNA]</scope>
    <source>
        <strain evidence="3">ISS176</strain>
        <strain evidence="2">ISS588</strain>
    </source>
</reference>
<evidence type="ECO:0000313" key="5">
    <source>
        <dbReference type="Proteomes" id="UP000054826"/>
    </source>
</evidence>
<keyword evidence="1" id="KW-1133">Transmembrane helix</keyword>
<evidence type="ECO:0000256" key="1">
    <source>
        <dbReference type="SAM" id="Phobius"/>
    </source>
</evidence>
<comment type="caution">
    <text evidence="2">The sequence shown here is derived from an EMBL/GenBank/DDBJ whole genome shotgun (WGS) entry which is preliminary data.</text>
</comment>
<accession>A0A0V1ILG9</accession>
<proteinExistence type="predicted"/>
<keyword evidence="1" id="KW-0472">Membrane</keyword>
<evidence type="ECO:0000313" key="4">
    <source>
        <dbReference type="Proteomes" id="UP000054805"/>
    </source>
</evidence>
<organism evidence="2 4">
    <name type="scientific">Trichinella pseudospiralis</name>
    <name type="common">Parasitic roundworm</name>
    <dbReference type="NCBI Taxonomy" id="6337"/>
    <lineage>
        <taxon>Eukaryota</taxon>
        <taxon>Metazoa</taxon>
        <taxon>Ecdysozoa</taxon>
        <taxon>Nematoda</taxon>
        <taxon>Enoplea</taxon>
        <taxon>Dorylaimia</taxon>
        <taxon>Trichinellida</taxon>
        <taxon>Trichinellidae</taxon>
        <taxon>Trichinella</taxon>
    </lineage>
</organism>
<name>A0A0V1ILG9_TRIPS</name>
<dbReference type="Proteomes" id="UP000054826">
    <property type="component" value="Unassembled WGS sequence"/>
</dbReference>
<evidence type="ECO:0000313" key="3">
    <source>
        <dbReference type="EMBL" id="KRZ39828.1"/>
    </source>
</evidence>
<dbReference type="EMBL" id="JYDV01000032">
    <property type="protein sequence ID" value="KRZ39828.1"/>
    <property type="molecule type" value="Genomic_DNA"/>
</dbReference>
<gene>
    <name evidence="2" type="ORF">T4B_1952</name>
    <name evidence="3" type="ORF">T4C_7580</name>
</gene>
<evidence type="ECO:0000313" key="2">
    <source>
        <dbReference type="EMBL" id="KRZ23722.1"/>
    </source>
</evidence>
<keyword evidence="1" id="KW-0812">Transmembrane</keyword>
<protein>
    <submittedName>
        <fullName evidence="2">Uncharacterized protein</fullName>
    </submittedName>
</protein>
<sequence length="108" mass="12558">MIKHRYGDRYLHNEALEIIFRRLELSQALLLIGHFIFAICFPVCALLSGGPFTFIQCNQRNNKHGIFHPSLYRHVERTVETTTQTTRQMSCQPTSGYKRYLTTPTQNA</sequence>
<dbReference type="EMBL" id="JYDS01000137">
    <property type="protein sequence ID" value="KRZ23722.1"/>
    <property type="molecule type" value="Genomic_DNA"/>
</dbReference>
<dbReference type="AlphaFoldDB" id="A0A0V1ILG9"/>